<keyword evidence="7 8" id="KW-0998">Cell outer membrane</keyword>
<evidence type="ECO:0000256" key="5">
    <source>
        <dbReference type="ARBA" id="ARBA00023077"/>
    </source>
</evidence>
<dbReference type="InterPro" id="IPR037066">
    <property type="entry name" value="Plug_dom_sf"/>
</dbReference>
<name>Q3IFS6_PSET1</name>
<dbReference type="CDD" id="cd01347">
    <property type="entry name" value="ligand_gated_channel"/>
    <property type="match status" value="1"/>
</dbReference>
<gene>
    <name evidence="13" type="ordered locus">PSHAa0437</name>
</gene>
<organism evidence="13 14">
    <name type="scientific">Pseudoalteromonas translucida (strain TAC 125)</name>
    <dbReference type="NCBI Taxonomy" id="326442"/>
    <lineage>
        <taxon>Bacteria</taxon>
        <taxon>Pseudomonadati</taxon>
        <taxon>Pseudomonadota</taxon>
        <taxon>Gammaproteobacteria</taxon>
        <taxon>Alteromonadales</taxon>
        <taxon>Pseudoalteromonadaceae</taxon>
        <taxon>Pseudoalteromonas</taxon>
    </lineage>
</organism>
<evidence type="ECO:0000256" key="7">
    <source>
        <dbReference type="ARBA" id="ARBA00023237"/>
    </source>
</evidence>
<keyword evidence="5 9" id="KW-0798">TonB box</keyword>
<dbReference type="Gene3D" id="2.40.170.20">
    <property type="entry name" value="TonB-dependent receptor, beta-barrel domain"/>
    <property type="match status" value="1"/>
</dbReference>
<sequence>MKFKLSIISSACLAAMLSASAYAEPGNFVGTLSDGNKQVYFEGAQVKIKELNLTTQTRRDGTFRFNNIEPGHYTIEISYLGAAPIVKTIYIEENKTLKDQFTLTESGNTIEDIVVYGQRAGQAGALNMQRSADSIKSIVSSDAIGQFPDQNVAEALQRLPGLSIERDQGEGRFVGIRGLDPNLNNVTVNGINIPSPEAGVRSVALDVFPSELVEGLEVSKSVTSDMDADAIGGSVEIRSLSAFDRAGESASVTLQASHNQLRSDTSPKVSASYSNRYKFGNVDDVFGVAAAVSWSDRDFGSDNIESNGDDEVEQRHYKINRERLGAALNLDYRPDFNNQYYLRTLYSQFSDTEFRQANAFTFAGDDSEVERSSKDRFEEQQILSLTGGAEHQINQWLLTYQAGYSKASEDEPEALNYVFKTDGFTLNSDLLGKIPHVEQQVGVSELANYKLDEIEFANNQSNDKEYSFRFDLAKDLTFLNYPSQIKFGSKYRSREKQQATQVTFFDGDFDNIDSDMFVGGSPDWGLGEFGEGLNKHALRSFFNSNRANLEVAQLDSDIESRGESFINKEDILAAYIMGTIDIEQLRIVAGFRYEKTQFSTSGHKVELIEDEYSDINQLDVNPWQVDRDYDYLLPSLNVRYNVTENLISRFAYTQTLSRPKFEESAAFQIIESNTVKDSDGVLTTEREASVGNPELKPFESDNIDFTIEYYPGGIGVLSAGYFYKNISNFVIYADVANQPQWQGFDEVIQPINGDKATLQGIELAWVKTFENGLLLAANATFSDSEAVTLLDGKRFETSLPNQADRVGNLTVGYEDEKWNLRLTMTHKSENLEEIDGELLRMEDSHQQLDFSSKYYINQKMNLYFNAINITDQPFYNYFSERNRNAQYEEYGRTFELGFTWKM</sequence>
<dbReference type="HOGENOM" id="CLU_006935_1_2_6"/>
<dbReference type="InterPro" id="IPR012910">
    <property type="entry name" value="Plug_dom"/>
</dbReference>
<feature type="chain" id="PRO_5004225915" evidence="10">
    <location>
        <begin position="24"/>
        <end position="902"/>
    </location>
</feature>
<comment type="similarity">
    <text evidence="8 9">Belongs to the TonB-dependent receptor family.</text>
</comment>
<dbReference type="KEGG" id="pha:PSHAa0437"/>
<dbReference type="PANTHER" id="PTHR40980">
    <property type="entry name" value="PLUG DOMAIN-CONTAINING PROTEIN"/>
    <property type="match status" value="1"/>
</dbReference>
<accession>Q3IFS6</accession>
<keyword evidence="2 8" id="KW-0813">Transport</keyword>
<evidence type="ECO:0000259" key="11">
    <source>
        <dbReference type="Pfam" id="PF00593"/>
    </source>
</evidence>
<evidence type="ECO:0000313" key="13">
    <source>
        <dbReference type="EMBL" id="CAI85535.1"/>
    </source>
</evidence>
<dbReference type="Pfam" id="PF07715">
    <property type="entry name" value="Plug"/>
    <property type="match status" value="1"/>
</dbReference>
<dbReference type="EMBL" id="CR954246">
    <property type="protein sequence ID" value="CAI85535.1"/>
    <property type="molecule type" value="Genomic_DNA"/>
</dbReference>
<keyword evidence="4 8" id="KW-0812">Transmembrane</keyword>
<feature type="domain" description="TonB-dependent receptor-like beta-barrel" evidence="11">
    <location>
        <begin position="453"/>
        <end position="869"/>
    </location>
</feature>
<dbReference type="SUPFAM" id="SSF49464">
    <property type="entry name" value="Carboxypeptidase regulatory domain-like"/>
    <property type="match status" value="1"/>
</dbReference>
<dbReference type="PANTHER" id="PTHR40980:SF4">
    <property type="entry name" value="TONB-DEPENDENT RECEPTOR-LIKE BETA-BARREL DOMAIN-CONTAINING PROTEIN"/>
    <property type="match status" value="1"/>
</dbReference>
<proteinExistence type="inferred from homology"/>
<evidence type="ECO:0000256" key="3">
    <source>
        <dbReference type="ARBA" id="ARBA00022452"/>
    </source>
</evidence>
<dbReference type="SUPFAM" id="SSF56935">
    <property type="entry name" value="Porins"/>
    <property type="match status" value="1"/>
</dbReference>
<dbReference type="InterPro" id="IPR010104">
    <property type="entry name" value="TonB_rcpt_bac"/>
</dbReference>
<keyword evidence="13" id="KW-0675">Receptor</keyword>
<dbReference type="NCBIfam" id="TIGR01782">
    <property type="entry name" value="TonB-Xanth-Caul"/>
    <property type="match status" value="1"/>
</dbReference>
<dbReference type="STRING" id="326442.PSHAa0437"/>
<evidence type="ECO:0000256" key="4">
    <source>
        <dbReference type="ARBA" id="ARBA00022692"/>
    </source>
</evidence>
<dbReference type="InterPro" id="IPR000531">
    <property type="entry name" value="Beta-barrel_TonB"/>
</dbReference>
<reference evidence="13 14" key="1">
    <citation type="journal article" date="2005" name="Genome Res.">
        <title>Coping with cold: the genome of the versatile marine Antarctica bacterium Pseudoalteromonas haloplanktis TAC125.</title>
        <authorList>
            <person name="Medigue C."/>
            <person name="Krin E."/>
            <person name="Pascal G."/>
            <person name="Barbe V."/>
            <person name="Bernsel A."/>
            <person name="Bertin P."/>
            <person name="Cheung F."/>
            <person name="Cruveiller S."/>
            <person name="Damico S."/>
            <person name="Duilio A."/>
            <person name="Fang G."/>
            <person name="Feller G."/>
            <person name="Mangenot S."/>
            <person name="Marino G."/>
            <person name="Nilsson J."/>
            <person name="Parilli E."/>
            <person name="Rocha E."/>
            <person name="Rouy Z."/>
            <person name="Sekowska A."/>
            <person name="Tutino M.L."/>
            <person name="Vallenet D."/>
            <person name="von Heijne G."/>
            <person name="Danchin A."/>
        </authorList>
    </citation>
    <scope>NUCLEOTIDE SEQUENCE [LARGE SCALE GENOMIC DNA]</scope>
    <source>
        <strain evidence="14">TAC 125</strain>
    </source>
</reference>
<keyword evidence="6 8" id="KW-0472">Membrane</keyword>
<protein>
    <submittedName>
        <fullName evidence="13">TonB-dependent receptor</fullName>
    </submittedName>
</protein>
<evidence type="ECO:0000313" key="14">
    <source>
        <dbReference type="Proteomes" id="UP000006843"/>
    </source>
</evidence>
<evidence type="ECO:0000259" key="12">
    <source>
        <dbReference type="Pfam" id="PF07715"/>
    </source>
</evidence>
<keyword evidence="3 8" id="KW-1134">Transmembrane beta strand</keyword>
<dbReference type="Proteomes" id="UP000006843">
    <property type="component" value="Chromosome I"/>
</dbReference>
<dbReference type="Gene3D" id="2.170.130.10">
    <property type="entry name" value="TonB-dependent receptor, plug domain"/>
    <property type="match status" value="1"/>
</dbReference>
<evidence type="ECO:0000256" key="10">
    <source>
        <dbReference type="SAM" id="SignalP"/>
    </source>
</evidence>
<dbReference type="eggNOG" id="COG4771">
    <property type="taxonomic scope" value="Bacteria"/>
</dbReference>
<dbReference type="PROSITE" id="PS52016">
    <property type="entry name" value="TONB_DEPENDENT_REC_3"/>
    <property type="match status" value="1"/>
</dbReference>
<dbReference type="Pfam" id="PF13715">
    <property type="entry name" value="CarbopepD_reg_2"/>
    <property type="match status" value="1"/>
</dbReference>
<dbReference type="Gene3D" id="2.60.40.1120">
    <property type="entry name" value="Carboxypeptidase-like, regulatory domain"/>
    <property type="match status" value="1"/>
</dbReference>
<feature type="domain" description="TonB-dependent receptor plug" evidence="12">
    <location>
        <begin position="130"/>
        <end position="233"/>
    </location>
</feature>
<dbReference type="BioCyc" id="PHAL326442:PSHA_RS02125-MONOMER"/>
<dbReference type="AlphaFoldDB" id="Q3IFS6"/>
<keyword evidence="14" id="KW-1185">Reference proteome</keyword>
<comment type="subcellular location">
    <subcellularLocation>
        <location evidence="1 8">Cell outer membrane</location>
        <topology evidence="1 8">Multi-pass membrane protein</topology>
    </subcellularLocation>
</comment>
<evidence type="ECO:0000256" key="1">
    <source>
        <dbReference type="ARBA" id="ARBA00004571"/>
    </source>
</evidence>
<dbReference type="GO" id="GO:0009279">
    <property type="term" value="C:cell outer membrane"/>
    <property type="evidence" value="ECO:0007669"/>
    <property type="project" value="UniProtKB-SubCell"/>
</dbReference>
<dbReference type="InterPro" id="IPR008969">
    <property type="entry name" value="CarboxyPept-like_regulatory"/>
</dbReference>
<evidence type="ECO:0000256" key="6">
    <source>
        <dbReference type="ARBA" id="ARBA00023136"/>
    </source>
</evidence>
<dbReference type="InterPro" id="IPR039426">
    <property type="entry name" value="TonB-dep_rcpt-like"/>
</dbReference>
<evidence type="ECO:0000256" key="9">
    <source>
        <dbReference type="RuleBase" id="RU003357"/>
    </source>
</evidence>
<dbReference type="PATRIC" id="fig|326442.8.peg.415"/>
<evidence type="ECO:0000256" key="8">
    <source>
        <dbReference type="PROSITE-ProRule" id="PRU01360"/>
    </source>
</evidence>
<dbReference type="Pfam" id="PF00593">
    <property type="entry name" value="TonB_dep_Rec_b-barrel"/>
    <property type="match status" value="1"/>
</dbReference>
<dbReference type="InterPro" id="IPR036942">
    <property type="entry name" value="Beta-barrel_TonB_sf"/>
</dbReference>
<evidence type="ECO:0000256" key="2">
    <source>
        <dbReference type="ARBA" id="ARBA00022448"/>
    </source>
</evidence>
<keyword evidence="10" id="KW-0732">Signal</keyword>
<feature type="signal peptide" evidence="10">
    <location>
        <begin position="1"/>
        <end position="23"/>
    </location>
</feature>